<dbReference type="Pfam" id="PF20531">
    <property type="entry name" value="DUF6746"/>
    <property type="match status" value="1"/>
</dbReference>
<protein>
    <submittedName>
        <fullName evidence="2">Uncharacterized protein</fullName>
    </submittedName>
</protein>
<evidence type="ECO:0000313" key="3">
    <source>
        <dbReference type="Proteomes" id="UP000599523"/>
    </source>
</evidence>
<organism evidence="2 3">
    <name type="scientific">Azoarcus taiwanensis</name>
    <dbReference type="NCBI Taxonomy" id="666964"/>
    <lineage>
        <taxon>Bacteria</taxon>
        <taxon>Pseudomonadati</taxon>
        <taxon>Pseudomonadota</taxon>
        <taxon>Betaproteobacteria</taxon>
        <taxon>Rhodocyclales</taxon>
        <taxon>Zoogloeaceae</taxon>
        <taxon>Azoarcus</taxon>
    </lineage>
</organism>
<feature type="signal peptide" evidence="1">
    <location>
        <begin position="1"/>
        <end position="22"/>
    </location>
</feature>
<dbReference type="Proteomes" id="UP000599523">
    <property type="component" value="Unassembled WGS sequence"/>
</dbReference>
<sequence>MKATIARFILVSAAFLAPLAHAAEPTPSRVVHHQALQSETVEEAVANLRDSNRKLAALLAGDVTDHDMQDIHSLAYTLEDTLQRLIDELRLLHDTVADMHWATEGMKRDAVIDYGEAYLDGIGKIMD</sequence>
<name>A0A972F8B7_9RHOO</name>
<gene>
    <name evidence="2" type="ORF">GPA21_13100</name>
</gene>
<evidence type="ECO:0000256" key="1">
    <source>
        <dbReference type="SAM" id="SignalP"/>
    </source>
</evidence>
<feature type="chain" id="PRO_5036846512" evidence="1">
    <location>
        <begin position="23"/>
        <end position="127"/>
    </location>
</feature>
<dbReference type="AlphaFoldDB" id="A0A972F8B7"/>
<evidence type="ECO:0000313" key="2">
    <source>
        <dbReference type="EMBL" id="NMG03898.1"/>
    </source>
</evidence>
<dbReference type="RefSeq" id="WP_168988596.1">
    <property type="nucleotide sequence ID" value="NZ_CAWPHM010000309.1"/>
</dbReference>
<proteinExistence type="predicted"/>
<accession>A0A972F8B7</accession>
<dbReference type="EMBL" id="WTVM01000080">
    <property type="protein sequence ID" value="NMG03898.1"/>
    <property type="molecule type" value="Genomic_DNA"/>
</dbReference>
<keyword evidence="3" id="KW-1185">Reference proteome</keyword>
<dbReference type="InterPro" id="IPR046634">
    <property type="entry name" value="DUF6746"/>
</dbReference>
<reference evidence="2" key="1">
    <citation type="submission" date="2019-12" db="EMBL/GenBank/DDBJ databases">
        <title>Comparative genomics gives insights into the taxonomy of the Azoarcus-Aromatoleum group and reveals separate origins of nif in the plant-associated Azoarcus and non-plant-associated Aromatoleum sub-groups.</title>
        <authorList>
            <person name="Lafos M."/>
            <person name="Maluk M."/>
            <person name="Batista M."/>
            <person name="Junghare M."/>
            <person name="Carmona M."/>
            <person name="Faoro H."/>
            <person name="Cruz L.M."/>
            <person name="Battistoni F."/>
            <person name="De Souza E."/>
            <person name="Pedrosa F."/>
            <person name="Chen W.-M."/>
            <person name="Poole P.S."/>
            <person name="Dixon R.A."/>
            <person name="James E.K."/>
        </authorList>
    </citation>
    <scope>NUCLEOTIDE SEQUENCE</scope>
    <source>
        <strain evidence="2">NSC3</strain>
    </source>
</reference>
<keyword evidence="1" id="KW-0732">Signal</keyword>
<comment type="caution">
    <text evidence="2">The sequence shown here is derived from an EMBL/GenBank/DDBJ whole genome shotgun (WGS) entry which is preliminary data.</text>
</comment>